<gene>
    <name evidence="1" type="ORF">C7B64_18740</name>
</gene>
<reference evidence="1 2" key="2">
    <citation type="submission" date="2018-03" db="EMBL/GenBank/DDBJ databases">
        <title>The ancient ancestry and fast evolution of plastids.</title>
        <authorList>
            <person name="Moore K.R."/>
            <person name="Magnabosco C."/>
            <person name="Momper L."/>
            <person name="Gold D.A."/>
            <person name="Bosak T."/>
            <person name="Fournier G.P."/>
        </authorList>
    </citation>
    <scope>NUCLEOTIDE SEQUENCE [LARGE SCALE GENOMIC DNA]</scope>
    <source>
        <strain evidence="1 2">CCAP 1448/3</strain>
    </source>
</reference>
<organism evidence="1 2">
    <name type="scientific">Merismopedia glauca CCAP 1448/3</name>
    <dbReference type="NCBI Taxonomy" id="1296344"/>
    <lineage>
        <taxon>Bacteria</taxon>
        <taxon>Bacillati</taxon>
        <taxon>Cyanobacteriota</taxon>
        <taxon>Cyanophyceae</taxon>
        <taxon>Synechococcales</taxon>
        <taxon>Merismopediaceae</taxon>
        <taxon>Merismopedia</taxon>
    </lineage>
</organism>
<dbReference type="RefSeq" id="WP_106290208.1">
    <property type="nucleotide sequence ID" value="NZ_CAWNTC010000144.1"/>
</dbReference>
<accession>A0A2T1BZB8</accession>
<dbReference type="EMBL" id="PVWJ01000112">
    <property type="protein sequence ID" value="PSB01375.1"/>
    <property type="molecule type" value="Genomic_DNA"/>
</dbReference>
<evidence type="ECO:0000313" key="2">
    <source>
        <dbReference type="Proteomes" id="UP000238762"/>
    </source>
</evidence>
<proteinExistence type="predicted"/>
<dbReference type="OrthoDB" id="573107at2"/>
<dbReference type="AlphaFoldDB" id="A0A2T1BZB8"/>
<protein>
    <submittedName>
        <fullName evidence="1">Uncharacterized protein</fullName>
    </submittedName>
</protein>
<reference evidence="1 2" key="1">
    <citation type="submission" date="2018-02" db="EMBL/GenBank/DDBJ databases">
        <authorList>
            <person name="Cohen D.B."/>
            <person name="Kent A.D."/>
        </authorList>
    </citation>
    <scope>NUCLEOTIDE SEQUENCE [LARGE SCALE GENOMIC DNA]</scope>
    <source>
        <strain evidence="1 2">CCAP 1448/3</strain>
    </source>
</reference>
<comment type="caution">
    <text evidence="1">The sequence shown here is derived from an EMBL/GenBank/DDBJ whole genome shotgun (WGS) entry which is preliminary data.</text>
</comment>
<dbReference type="Proteomes" id="UP000238762">
    <property type="component" value="Unassembled WGS sequence"/>
</dbReference>
<sequence length="122" mass="13573">MSQSTLPDSAIVYRALLRKQWFDVETQEINPDAFYLRQKKQEVGLSVNLASACSLEECAAQFRNCYGIAALQVGQIRQLGLDVVPDSPTHANIMGLPYREDDSALAERLADLLAQIAQLVDY</sequence>
<name>A0A2T1BZB8_9CYAN</name>
<keyword evidence="2" id="KW-1185">Reference proteome</keyword>
<evidence type="ECO:0000313" key="1">
    <source>
        <dbReference type="EMBL" id="PSB01375.1"/>
    </source>
</evidence>